<evidence type="ECO:0000256" key="9">
    <source>
        <dbReference type="ARBA" id="ARBA00022833"/>
    </source>
</evidence>
<organism evidence="15 16">
    <name type="scientific">Allacma fusca</name>
    <dbReference type="NCBI Taxonomy" id="39272"/>
    <lineage>
        <taxon>Eukaryota</taxon>
        <taxon>Metazoa</taxon>
        <taxon>Ecdysozoa</taxon>
        <taxon>Arthropoda</taxon>
        <taxon>Hexapoda</taxon>
        <taxon>Collembola</taxon>
        <taxon>Symphypleona</taxon>
        <taxon>Sminthuridae</taxon>
        <taxon>Allacma</taxon>
    </lineage>
</organism>
<keyword evidence="6" id="KW-0479">Metal-binding</keyword>
<keyword evidence="16" id="KW-1185">Reference proteome</keyword>
<evidence type="ECO:0000313" key="15">
    <source>
        <dbReference type="EMBL" id="CAG7827283.1"/>
    </source>
</evidence>
<dbReference type="Pfam" id="PF00096">
    <property type="entry name" value="zf-C2H2"/>
    <property type="match status" value="1"/>
</dbReference>
<accession>A0A8J2L8M0</accession>
<dbReference type="InterPro" id="IPR013087">
    <property type="entry name" value="Znf_C2H2_type"/>
</dbReference>
<feature type="domain" description="C2H2-type" evidence="14">
    <location>
        <begin position="321"/>
        <end position="348"/>
    </location>
</feature>
<comment type="similarity">
    <text evidence="3">Belongs to the hunchback C2H2-type zinc-finger protein family.</text>
</comment>
<evidence type="ECO:0000256" key="2">
    <source>
        <dbReference type="ARBA" id="ARBA00004123"/>
    </source>
</evidence>
<dbReference type="AlphaFoldDB" id="A0A8J2L8M0"/>
<name>A0A8J2L8M0_9HEXA</name>
<evidence type="ECO:0000256" key="5">
    <source>
        <dbReference type="ARBA" id="ARBA00022492"/>
    </source>
</evidence>
<comment type="subcellular location">
    <subcellularLocation>
        <location evidence="2">Nucleus</location>
    </subcellularLocation>
</comment>
<keyword evidence="8 12" id="KW-0863">Zinc-finger</keyword>
<keyword evidence="7" id="KW-0677">Repeat</keyword>
<feature type="compositionally biased region" description="Polar residues" evidence="13">
    <location>
        <begin position="263"/>
        <end position="273"/>
    </location>
</feature>
<keyword evidence="5" id="KW-0302">Gap protein</keyword>
<evidence type="ECO:0000256" key="4">
    <source>
        <dbReference type="ARBA" id="ARBA00013638"/>
    </source>
</evidence>
<dbReference type="OrthoDB" id="654211at2759"/>
<feature type="region of interest" description="Disordered" evidence="13">
    <location>
        <begin position="422"/>
        <end position="443"/>
    </location>
</feature>
<feature type="domain" description="C2H2-type" evidence="14">
    <location>
        <begin position="621"/>
        <end position="648"/>
    </location>
</feature>
<feature type="domain" description="C2H2-type" evidence="14">
    <location>
        <begin position="453"/>
        <end position="480"/>
    </location>
</feature>
<comment type="function">
    <text evidence="1">Gap class segmentation protein that controls development of head structures.</text>
</comment>
<feature type="domain" description="C2H2-type" evidence="14">
    <location>
        <begin position="130"/>
        <end position="157"/>
    </location>
</feature>
<feature type="compositionally biased region" description="Basic and acidic residues" evidence="13">
    <location>
        <begin position="61"/>
        <end position="80"/>
    </location>
</feature>
<evidence type="ECO:0000256" key="13">
    <source>
        <dbReference type="SAM" id="MobiDB-lite"/>
    </source>
</evidence>
<feature type="domain" description="C2H2-type" evidence="14">
    <location>
        <begin position="481"/>
        <end position="503"/>
    </location>
</feature>
<dbReference type="GO" id="GO:0008270">
    <property type="term" value="F:zinc ion binding"/>
    <property type="evidence" value="ECO:0007669"/>
    <property type="project" value="UniProtKB-KW"/>
</dbReference>
<keyword evidence="11" id="KW-0539">Nucleus</keyword>
<reference evidence="15" key="1">
    <citation type="submission" date="2021-06" db="EMBL/GenBank/DDBJ databases">
        <authorList>
            <person name="Hodson N. C."/>
            <person name="Mongue J. A."/>
            <person name="Jaron S. K."/>
        </authorList>
    </citation>
    <scope>NUCLEOTIDE SEQUENCE</scope>
</reference>
<dbReference type="EMBL" id="CAJVCH010542884">
    <property type="protein sequence ID" value="CAG7827283.1"/>
    <property type="molecule type" value="Genomic_DNA"/>
</dbReference>
<evidence type="ECO:0000256" key="3">
    <source>
        <dbReference type="ARBA" id="ARBA00007746"/>
    </source>
</evidence>
<feature type="domain" description="C2H2-type" evidence="14">
    <location>
        <begin position="510"/>
        <end position="538"/>
    </location>
</feature>
<dbReference type="PANTHER" id="PTHR24379:SF121">
    <property type="entry name" value="C2H2-TYPE DOMAIN-CONTAINING PROTEIN"/>
    <property type="match status" value="1"/>
</dbReference>
<feature type="region of interest" description="Disordered" evidence="13">
    <location>
        <begin position="259"/>
        <end position="297"/>
    </location>
</feature>
<keyword evidence="10" id="KW-0238">DNA-binding</keyword>
<evidence type="ECO:0000256" key="6">
    <source>
        <dbReference type="ARBA" id="ARBA00022723"/>
    </source>
</evidence>
<evidence type="ECO:0000256" key="10">
    <source>
        <dbReference type="ARBA" id="ARBA00023125"/>
    </source>
</evidence>
<feature type="domain" description="C2H2-type" evidence="14">
    <location>
        <begin position="648"/>
        <end position="671"/>
    </location>
</feature>
<feature type="region of interest" description="Disordered" evidence="13">
    <location>
        <begin position="50"/>
        <end position="80"/>
    </location>
</feature>
<keyword evidence="9" id="KW-0862">Zinc</keyword>
<evidence type="ECO:0000259" key="14">
    <source>
        <dbReference type="PROSITE" id="PS50157"/>
    </source>
</evidence>
<dbReference type="GO" id="GO:0035282">
    <property type="term" value="P:segmentation"/>
    <property type="evidence" value="ECO:0007669"/>
    <property type="project" value="UniProtKB-KW"/>
</dbReference>
<gene>
    <name evidence="15" type="ORF">AFUS01_LOCUS37275</name>
</gene>
<comment type="caution">
    <text evidence="15">The sequence shown here is derived from an EMBL/GenBank/DDBJ whole genome shotgun (WGS) entry which is preliminary data.</text>
</comment>
<feature type="domain" description="C2H2-type" evidence="14">
    <location>
        <begin position="349"/>
        <end position="376"/>
    </location>
</feature>
<keyword evidence="5" id="KW-0217">Developmental protein</keyword>
<evidence type="ECO:0000313" key="16">
    <source>
        <dbReference type="Proteomes" id="UP000708208"/>
    </source>
</evidence>
<evidence type="ECO:0000256" key="11">
    <source>
        <dbReference type="ARBA" id="ARBA00023242"/>
    </source>
</evidence>
<evidence type="ECO:0000256" key="1">
    <source>
        <dbReference type="ARBA" id="ARBA00003983"/>
    </source>
</evidence>
<feature type="domain" description="C2H2-type" evidence="14">
    <location>
        <begin position="163"/>
        <end position="190"/>
    </location>
</feature>
<dbReference type="PROSITE" id="PS50157">
    <property type="entry name" value="ZINC_FINGER_C2H2_2"/>
    <property type="match status" value="10"/>
</dbReference>
<proteinExistence type="inferred from homology"/>
<feature type="domain" description="C2H2-type" evidence="14">
    <location>
        <begin position="593"/>
        <end position="620"/>
    </location>
</feature>
<evidence type="ECO:0000256" key="8">
    <source>
        <dbReference type="ARBA" id="ARBA00022771"/>
    </source>
</evidence>
<dbReference type="GO" id="GO:0005634">
    <property type="term" value="C:nucleus"/>
    <property type="evidence" value="ECO:0007669"/>
    <property type="project" value="UniProtKB-SubCell"/>
</dbReference>
<feature type="compositionally biased region" description="Polar residues" evidence="13">
    <location>
        <begin position="433"/>
        <end position="443"/>
    </location>
</feature>
<dbReference type="SMART" id="SM00355">
    <property type="entry name" value="ZnF_C2H2"/>
    <property type="match status" value="12"/>
</dbReference>
<sequence length="773" mass="87967">MVFVLLGTACPWTFHYCPLKPAEAWDVVNKLISFIIWDIQKEKLEMLTRRRKPEGSNGDLENLKKGDSKMSDGSDEQENMKKEEMVQKLEVGKILVENNQDKIGQDAVKDEVLEEKPVIGQRTARNQTIHRCTHCPKQFHTRQIYLQHVQSHLSRQPQPAEIFKCSKCSFACTKHSGLNAHMKSHVGNLVYTCDICGYRSSNPIQLGKHRSQSHGEGLKKSKILGKDLASYLDVENKAVNTTAGVRGTEDKVKLEMKIENAKSSKQSPISKPTVTVPKRASPSSKVDLEANETDESSASALMKPHNVVKRRSRKSVSLASRTCPYCKKIFLARGPLLNHTRIHTGEKPFKCEICSYSCNQKGNLRLHMKAHKRGKTLIKCKWCTYVGTSLGRVTIHAKEEHSVRLKKKSKFSSETEVSKAPIISGSSEERKSPNVSQKNVSKLSQLPAQSDSLNCQVCSKQFLMLTQLENHLRVHTGEDPFSCASCNYSSTQMFLLRKHQKSHRIAAQIYRCKICGYTTRLAGCLISHVRDNHPPDVTKISRSETEHTPKKHMMIDGRALQVKTEHHKPNGNQMVCQTSKPKVAKRPRLKTNNRCDLCPYVTTDKRSLIEHRCIHTGERPFRCDQCPFSTNRHGDMSIHRRRHTDERFNCYICEKKFLMPRRLRSHLRAIHGITSAERIWPGNIVPGSKAFASTRGKIATMTSITGRKLNVKTFKKTIPAKKITARNYGETTTTNQKNLNSRTVLKPVSYTPRVILVFEHEWNELQRARKERK</sequence>
<dbReference type="Proteomes" id="UP000708208">
    <property type="component" value="Unassembled WGS sequence"/>
</dbReference>
<protein>
    <recommendedName>
        <fullName evidence="4">Protein hunchback</fullName>
    </recommendedName>
</protein>
<dbReference type="FunFam" id="3.30.160.60:FF:000446">
    <property type="entry name" value="Zinc finger protein"/>
    <property type="match status" value="1"/>
</dbReference>
<evidence type="ECO:0000256" key="12">
    <source>
        <dbReference type="PROSITE-ProRule" id="PRU00042"/>
    </source>
</evidence>
<dbReference type="FunFam" id="3.30.160.60:FF:000123">
    <property type="entry name" value="transcriptional repressor CTCF isoform X1"/>
    <property type="match status" value="1"/>
</dbReference>
<dbReference type="PROSITE" id="PS00028">
    <property type="entry name" value="ZINC_FINGER_C2H2_1"/>
    <property type="match status" value="6"/>
</dbReference>
<evidence type="ECO:0000256" key="7">
    <source>
        <dbReference type="ARBA" id="ARBA00022737"/>
    </source>
</evidence>
<dbReference type="GO" id="GO:0003677">
    <property type="term" value="F:DNA binding"/>
    <property type="evidence" value="ECO:0007669"/>
    <property type="project" value="UniProtKB-KW"/>
</dbReference>
<dbReference type="PANTHER" id="PTHR24379">
    <property type="entry name" value="KRAB AND ZINC FINGER DOMAIN-CONTAINING"/>
    <property type="match status" value="1"/>
</dbReference>